<dbReference type="InterPro" id="IPR016024">
    <property type="entry name" value="ARM-type_fold"/>
</dbReference>
<gene>
    <name evidence="1" type="primary">Rsph14</name>
    <name evidence="1" type="ORF">CEXT_277311</name>
</gene>
<protein>
    <submittedName>
        <fullName evidence="1">Radial spoke head 14</fullName>
    </submittedName>
</protein>
<name>A0AAV4VR04_CAEEX</name>
<sequence length="184" mass="21666">MSHKKGRLLSVEDEFLRGINKSELTIDPESRGSVEMELCSRWLYRWNHECRWMDGTMDLNVWRKPWIQSDVWMKPWIQINEPYDNFRFSLMLMILFVLRIANATPGRFLALEEKAIEKILPLIRSKNPEIRLNAIKVLTALSEAPPGRRLLMEYFNQILVPLNDSIQEIRRAAKVLNAVVTFKP</sequence>
<evidence type="ECO:0000313" key="2">
    <source>
        <dbReference type="Proteomes" id="UP001054945"/>
    </source>
</evidence>
<dbReference type="Proteomes" id="UP001054945">
    <property type="component" value="Unassembled WGS sequence"/>
</dbReference>
<keyword evidence="2" id="KW-1185">Reference proteome</keyword>
<dbReference type="EMBL" id="BPLR01014996">
    <property type="protein sequence ID" value="GIY72832.1"/>
    <property type="molecule type" value="Genomic_DNA"/>
</dbReference>
<dbReference type="AlphaFoldDB" id="A0AAV4VR04"/>
<dbReference type="SUPFAM" id="SSF48371">
    <property type="entry name" value="ARM repeat"/>
    <property type="match status" value="1"/>
</dbReference>
<dbReference type="InterPro" id="IPR011989">
    <property type="entry name" value="ARM-like"/>
</dbReference>
<accession>A0AAV4VR04</accession>
<comment type="caution">
    <text evidence="1">The sequence shown here is derived from an EMBL/GenBank/DDBJ whole genome shotgun (WGS) entry which is preliminary data.</text>
</comment>
<dbReference type="Gene3D" id="1.25.10.10">
    <property type="entry name" value="Leucine-rich Repeat Variant"/>
    <property type="match status" value="1"/>
</dbReference>
<proteinExistence type="predicted"/>
<organism evidence="1 2">
    <name type="scientific">Caerostris extrusa</name>
    <name type="common">Bark spider</name>
    <name type="synonym">Caerostris bankana</name>
    <dbReference type="NCBI Taxonomy" id="172846"/>
    <lineage>
        <taxon>Eukaryota</taxon>
        <taxon>Metazoa</taxon>
        <taxon>Ecdysozoa</taxon>
        <taxon>Arthropoda</taxon>
        <taxon>Chelicerata</taxon>
        <taxon>Arachnida</taxon>
        <taxon>Araneae</taxon>
        <taxon>Araneomorphae</taxon>
        <taxon>Entelegynae</taxon>
        <taxon>Araneoidea</taxon>
        <taxon>Araneidae</taxon>
        <taxon>Caerostris</taxon>
    </lineage>
</organism>
<reference evidence="1 2" key="1">
    <citation type="submission" date="2021-06" db="EMBL/GenBank/DDBJ databases">
        <title>Caerostris extrusa draft genome.</title>
        <authorList>
            <person name="Kono N."/>
            <person name="Arakawa K."/>
        </authorList>
    </citation>
    <scope>NUCLEOTIDE SEQUENCE [LARGE SCALE GENOMIC DNA]</scope>
</reference>
<evidence type="ECO:0000313" key="1">
    <source>
        <dbReference type="EMBL" id="GIY72832.1"/>
    </source>
</evidence>